<protein>
    <submittedName>
        <fullName evidence="1">Uncharacterized protein</fullName>
    </submittedName>
</protein>
<dbReference type="EMBL" id="DF143320">
    <property type="protein sequence ID" value="GAA52600.1"/>
    <property type="molecule type" value="Genomic_DNA"/>
</dbReference>
<accession>G7YI17</accession>
<dbReference type="AlphaFoldDB" id="G7YI17"/>
<organism evidence="1 2">
    <name type="scientific">Clonorchis sinensis</name>
    <name type="common">Chinese liver fluke</name>
    <dbReference type="NCBI Taxonomy" id="79923"/>
    <lineage>
        <taxon>Eukaryota</taxon>
        <taxon>Metazoa</taxon>
        <taxon>Spiralia</taxon>
        <taxon>Lophotrochozoa</taxon>
        <taxon>Platyhelminthes</taxon>
        <taxon>Trematoda</taxon>
        <taxon>Digenea</taxon>
        <taxon>Opisthorchiida</taxon>
        <taxon>Opisthorchiata</taxon>
        <taxon>Opisthorchiidae</taxon>
        <taxon>Clonorchis</taxon>
    </lineage>
</organism>
<keyword evidence="2" id="KW-1185">Reference proteome</keyword>
<proteinExistence type="predicted"/>
<evidence type="ECO:0000313" key="1">
    <source>
        <dbReference type="EMBL" id="GAA52600.1"/>
    </source>
</evidence>
<reference key="2">
    <citation type="submission" date="2011-10" db="EMBL/GenBank/DDBJ databases">
        <title>The genome and transcriptome sequence of Clonorchis sinensis provide insights into the carcinogenic liver fluke.</title>
        <authorList>
            <person name="Wang X."/>
            <person name="Huang Y."/>
            <person name="Chen W."/>
            <person name="Liu H."/>
            <person name="Guo L."/>
            <person name="Chen Y."/>
            <person name="Luo F."/>
            <person name="Zhou W."/>
            <person name="Sun J."/>
            <person name="Mao Q."/>
            <person name="Liang P."/>
            <person name="Zhou C."/>
            <person name="Tian Y."/>
            <person name="Men J."/>
            <person name="Lv X."/>
            <person name="Huang L."/>
            <person name="Zhou J."/>
            <person name="Hu Y."/>
            <person name="Li R."/>
            <person name="Zhang F."/>
            <person name="Lei H."/>
            <person name="Li X."/>
            <person name="Hu X."/>
            <person name="Liang C."/>
            <person name="Xu J."/>
            <person name="Wu Z."/>
            <person name="Yu X."/>
        </authorList>
    </citation>
    <scope>NUCLEOTIDE SEQUENCE</scope>
    <source>
        <strain>Henan</strain>
    </source>
</reference>
<sequence length="129" mass="14745">MLAYQTVRNEHNGFVANTTTALRQCYTDEDPNCKPDQFRDKFKKALLDDQLRLATENKAWLLILDVNVPSCEDRPAQHLVYWSMDWFGGIVDMHRKGVADERLLHFTYSWTATTGPVARGITIIGTIGE</sequence>
<evidence type="ECO:0000313" key="2">
    <source>
        <dbReference type="Proteomes" id="UP000008909"/>
    </source>
</evidence>
<gene>
    <name evidence="1" type="ORF">CLF_108429</name>
</gene>
<name>G7YI17_CLOSI</name>
<reference evidence="1" key="1">
    <citation type="journal article" date="2011" name="Genome Biol.">
        <title>The draft genome of the carcinogenic human liver fluke Clonorchis sinensis.</title>
        <authorList>
            <person name="Wang X."/>
            <person name="Chen W."/>
            <person name="Huang Y."/>
            <person name="Sun J."/>
            <person name="Men J."/>
            <person name="Liu H."/>
            <person name="Luo F."/>
            <person name="Guo L."/>
            <person name="Lv X."/>
            <person name="Deng C."/>
            <person name="Zhou C."/>
            <person name="Fan Y."/>
            <person name="Li X."/>
            <person name="Huang L."/>
            <person name="Hu Y."/>
            <person name="Liang C."/>
            <person name="Hu X."/>
            <person name="Xu J."/>
            <person name="Yu X."/>
        </authorList>
    </citation>
    <scope>NUCLEOTIDE SEQUENCE [LARGE SCALE GENOMIC DNA]</scope>
    <source>
        <strain evidence="1">Henan</strain>
    </source>
</reference>
<dbReference type="Proteomes" id="UP000008909">
    <property type="component" value="Unassembled WGS sequence"/>
</dbReference>